<name>A0AAV3TDM3_9EURY</name>
<sequence>MTAEETVREYYEALERGDPLVPYFSEDATVKFGVGESLFGADEIAAALREQTRTTDDWHVESTGLDVTEREEFAWFGDEVALAWTDTETGQRWTFDTRWSATLEREDGEWAFVAMHVSAPRRL</sequence>
<dbReference type="AlphaFoldDB" id="A0AAV3TDM3"/>
<proteinExistence type="predicted"/>
<dbReference type="SUPFAM" id="SSF54427">
    <property type="entry name" value="NTF2-like"/>
    <property type="match status" value="1"/>
</dbReference>
<evidence type="ECO:0000259" key="1">
    <source>
        <dbReference type="Pfam" id="PF13474"/>
    </source>
</evidence>
<accession>A0AAV3TDM3</accession>
<reference evidence="2 3" key="1">
    <citation type="journal article" date="2019" name="Int. J. Syst. Evol. Microbiol.">
        <title>The Global Catalogue of Microorganisms (GCM) 10K type strain sequencing project: providing services to taxonomists for standard genome sequencing and annotation.</title>
        <authorList>
            <consortium name="The Broad Institute Genomics Platform"/>
            <consortium name="The Broad Institute Genome Sequencing Center for Infectious Disease"/>
            <person name="Wu L."/>
            <person name="Ma J."/>
        </authorList>
    </citation>
    <scope>NUCLEOTIDE SEQUENCE [LARGE SCALE GENOMIC DNA]</scope>
    <source>
        <strain evidence="2 3">JCM 16328</strain>
    </source>
</reference>
<gene>
    <name evidence="2" type="ORF">GCM10009020_28610</name>
</gene>
<protein>
    <recommendedName>
        <fullName evidence="1">SnoaL-like domain-containing protein</fullName>
    </recommendedName>
</protein>
<comment type="caution">
    <text evidence="2">The sequence shown here is derived from an EMBL/GenBank/DDBJ whole genome shotgun (WGS) entry which is preliminary data.</text>
</comment>
<keyword evidence="3" id="KW-1185">Reference proteome</keyword>
<organism evidence="2 3">
    <name type="scientific">Natronoarchaeum mannanilyticum</name>
    <dbReference type="NCBI Taxonomy" id="926360"/>
    <lineage>
        <taxon>Archaea</taxon>
        <taxon>Methanobacteriati</taxon>
        <taxon>Methanobacteriota</taxon>
        <taxon>Stenosarchaea group</taxon>
        <taxon>Halobacteria</taxon>
        <taxon>Halobacteriales</taxon>
        <taxon>Natronoarchaeaceae</taxon>
    </lineage>
</organism>
<dbReference type="EMBL" id="BAAADV010000007">
    <property type="protein sequence ID" value="GAA0678563.1"/>
    <property type="molecule type" value="Genomic_DNA"/>
</dbReference>
<dbReference type="InterPro" id="IPR037401">
    <property type="entry name" value="SnoaL-like"/>
</dbReference>
<dbReference type="Proteomes" id="UP001500420">
    <property type="component" value="Unassembled WGS sequence"/>
</dbReference>
<dbReference type="InterPro" id="IPR032710">
    <property type="entry name" value="NTF2-like_dom_sf"/>
</dbReference>
<dbReference type="Gene3D" id="3.10.450.50">
    <property type="match status" value="1"/>
</dbReference>
<dbReference type="RefSeq" id="WP_343774736.1">
    <property type="nucleotide sequence ID" value="NZ_BAAADV010000007.1"/>
</dbReference>
<evidence type="ECO:0000313" key="2">
    <source>
        <dbReference type="EMBL" id="GAA0678563.1"/>
    </source>
</evidence>
<evidence type="ECO:0000313" key="3">
    <source>
        <dbReference type="Proteomes" id="UP001500420"/>
    </source>
</evidence>
<dbReference type="Pfam" id="PF13474">
    <property type="entry name" value="SnoaL_3"/>
    <property type="match status" value="1"/>
</dbReference>
<feature type="domain" description="SnoaL-like" evidence="1">
    <location>
        <begin position="4"/>
        <end position="120"/>
    </location>
</feature>